<dbReference type="InParanoid" id="A0A0C2SX13"/>
<dbReference type="Proteomes" id="UP000054549">
    <property type="component" value="Unassembled WGS sequence"/>
</dbReference>
<gene>
    <name evidence="1" type="ORF">M378DRAFT_170317</name>
</gene>
<dbReference type="PANTHER" id="PTHR21310">
    <property type="entry name" value="AMINOGLYCOSIDE PHOSPHOTRANSFERASE-RELATED-RELATED"/>
    <property type="match status" value="1"/>
</dbReference>
<accession>A0A0C2SX13</accession>
<dbReference type="Pfam" id="PF01633">
    <property type="entry name" value="Choline_kinase"/>
    <property type="match status" value="1"/>
</dbReference>
<dbReference type="SUPFAM" id="SSF56112">
    <property type="entry name" value="Protein kinase-like (PK-like)"/>
    <property type="match status" value="1"/>
</dbReference>
<dbReference type="Gene3D" id="3.90.1200.10">
    <property type="match status" value="1"/>
</dbReference>
<dbReference type="AlphaFoldDB" id="A0A0C2SX13"/>
<evidence type="ECO:0000313" key="1">
    <source>
        <dbReference type="EMBL" id="KIL58669.1"/>
    </source>
</evidence>
<organism evidence="1 2">
    <name type="scientific">Amanita muscaria (strain Koide BX008)</name>
    <dbReference type="NCBI Taxonomy" id="946122"/>
    <lineage>
        <taxon>Eukaryota</taxon>
        <taxon>Fungi</taxon>
        <taxon>Dikarya</taxon>
        <taxon>Basidiomycota</taxon>
        <taxon>Agaricomycotina</taxon>
        <taxon>Agaricomycetes</taxon>
        <taxon>Agaricomycetidae</taxon>
        <taxon>Agaricales</taxon>
        <taxon>Pluteineae</taxon>
        <taxon>Amanitaceae</taxon>
        <taxon>Amanita</taxon>
    </lineage>
</organism>
<dbReference type="InterPro" id="IPR051678">
    <property type="entry name" value="AGP_Transferase"/>
</dbReference>
<dbReference type="HOGENOM" id="CLU_059970_0_0_1"/>
<dbReference type="OrthoDB" id="8300194at2759"/>
<evidence type="ECO:0000313" key="2">
    <source>
        <dbReference type="Proteomes" id="UP000054549"/>
    </source>
</evidence>
<dbReference type="InterPro" id="IPR011009">
    <property type="entry name" value="Kinase-like_dom_sf"/>
</dbReference>
<proteinExistence type="predicted"/>
<dbReference type="PANTHER" id="PTHR21310:SF15">
    <property type="entry name" value="AMINOGLYCOSIDE PHOSPHOTRANSFERASE DOMAIN-CONTAINING PROTEIN"/>
    <property type="match status" value="1"/>
</dbReference>
<sequence>MPTIDHDLAPDGNVLKHLFPNSTVGSTTILSQTFQTCTFVARVDEIDQPAREILVRLEVLEDQVFRLRTVSDLQRVAALVIPDLVPEVERTGTVCMEDGIEVEFSLTTFIPDSVTLESVWDDLSDDEQSAIMAELVAAMGKLYSLNRDNEQVQLLLKGSKFVLEGGNHSSESTSASASSSLALGSLDIGYANDSADLLRLLVESLNKIHKVPLASIQPSNNGISIISANGFGRLDLLNEELAAISADTVFCHCDLEPRNILVRRSTSPDRDRSYEVAAIIDWEMSGIFPRGYEYAMKDTLLGVSNLSFTWYSLFRQQAVPDMPALTNCARFMHAIDIINNSYQKQLLDVSNVGALIRERWLIREQLERPTGVISGWARKPGLVVPRFTREDNEDLEMEVLRELGRI</sequence>
<dbReference type="EMBL" id="KN818332">
    <property type="protein sequence ID" value="KIL58669.1"/>
    <property type="molecule type" value="Genomic_DNA"/>
</dbReference>
<keyword evidence="2" id="KW-1185">Reference proteome</keyword>
<reference evidence="1 2" key="1">
    <citation type="submission" date="2014-04" db="EMBL/GenBank/DDBJ databases">
        <title>Evolutionary Origins and Diversification of the Mycorrhizal Mutualists.</title>
        <authorList>
            <consortium name="DOE Joint Genome Institute"/>
            <consortium name="Mycorrhizal Genomics Consortium"/>
            <person name="Kohler A."/>
            <person name="Kuo A."/>
            <person name="Nagy L.G."/>
            <person name="Floudas D."/>
            <person name="Copeland A."/>
            <person name="Barry K.W."/>
            <person name="Cichocki N."/>
            <person name="Veneault-Fourrey C."/>
            <person name="LaButti K."/>
            <person name="Lindquist E.A."/>
            <person name="Lipzen A."/>
            <person name="Lundell T."/>
            <person name="Morin E."/>
            <person name="Murat C."/>
            <person name="Riley R."/>
            <person name="Ohm R."/>
            <person name="Sun H."/>
            <person name="Tunlid A."/>
            <person name="Henrissat B."/>
            <person name="Grigoriev I.V."/>
            <person name="Hibbett D.S."/>
            <person name="Martin F."/>
        </authorList>
    </citation>
    <scope>NUCLEOTIDE SEQUENCE [LARGE SCALE GENOMIC DNA]</scope>
    <source>
        <strain evidence="1 2">Koide BX008</strain>
    </source>
</reference>
<protein>
    <submittedName>
        <fullName evidence="1">Uncharacterized protein</fullName>
    </submittedName>
</protein>
<name>A0A0C2SX13_AMAMK</name>